<dbReference type="OrthoDB" id="4571795at2"/>
<proteinExistence type="predicted"/>
<reference evidence="2 3" key="1">
    <citation type="journal article" date="2012" name="J. Bacteriol.">
        <title>Genome sequence of the human- and animal-pathogenic strain Nocardia cyriacigeorgica GUH-2.</title>
        <authorList>
            <person name="Zoropogui A."/>
            <person name="Pujic P."/>
            <person name="Normand P."/>
            <person name="Barbe V."/>
            <person name="Beaman B."/>
            <person name="Beaman L."/>
            <person name="Boiron P."/>
            <person name="Colinon C."/>
            <person name="Deredjian A."/>
            <person name="Graindorge A."/>
            <person name="Mangenot S."/>
            <person name="Nazaret S."/>
            <person name="Neto M."/>
            <person name="Petit S."/>
            <person name="Roche D."/>
            <person name="Vallenet D."/>
            <person name="Rodriguez-Nava V."/>
            <person name="Richard Y."/>
            <person name="Cournoyer B."/>
            <person name="Blaha D."/>
        </authorList>
    </citation>
    <scope>NUCLEOTIDE SEQUENCE [LARGE SCALE GENOMIC DNA]</scope>
    <source>
        <strain evidence="2 3">GUH-2</strain>
    </source>
</reference>
<dbReference type="RefSeq" id="WP_014353100.1">
    <property type="nucleotide sequence ID" value="NC_016887.1"/>
</dbReference>
<dbReference type="HOGENOM" id="CLU_2343873_0_0_11"/>
<gene>
    <name evidence="2" type="ordered locus">NOCYR_4900</name>
</gene>
<protein>
    <submittedName>
        <fullName evidence="2">Uncharacterized protein</fullName>
    </submittedName>
</protein>
<dbReference type="STRING" id="1127134.NOCYR_4900"/>
<feature type="region of interest" description="Disordered" evidence="1">
    <location>
        <begin position="1"/>
        <end position="97"/>
    </location>
</feature>
<dbReference type="KEGG" id="ncy:NOCYR_4900"/>
<evidence type="ECO:0000256" key="1">
    <source>
        <dbReference type="SAM" id="MobiDB-lite"/>
    </source>
</evidence>
<sequence>MLRSELQGETGAWPVHPAATWSSAAAADSHSTDQDASVVDLAARRKRTGDTDPATGTRRLPKPRRIGERSNTGENTRDQDEHSESPPTNTRTGRHRK</sequence>
<evidence type="ECO:0000313" key="3">
    <source>
        <dbReference type="Proteomes" id="UP000008190"/>
    </source>
</evidence>
<feature type="compositionally biased region" description="Low complexity" evidence="1">
    <location>
        <begin position="18"/>
        <end position="37"/>
    </location>
</feature>
<feature type="compositionally biased region" description="Basic and acidic residues" evidence="1">
    <location>
        <begin position="75"/>
        <end position="84"/>
    </location>
</feature>
<evidence type="ECO:0000313" key="2">
    <source>
        <dbReference type="EMBL" id="CCF65652.1"/>
    </source>
</evidence>
<dbReference type="EMBL" id="FO082843">
    <property type="protein sequence ID" value="CCF65652.1"/>
    <property type="molecule type" value="Genomic_DNA"/>
</dbReference>
<accession>H6R2G1</accession>
<keyword evidence="3" id="KW-1185">Reference proteome</keyword>
<dbReference type="AlphaFoldDB" id="H6R2G1"/>
<dbReference type="Proteomes" id="UP000008190">
    <property type="component" value="Chromosome"/>
</dbReference>
<organism evidence="2 3">
    <name type="scientific">Nocardia cyriacigeorgica (strain GUH-2)</name>
    <dbReference type="NCBI Taxonomy" id="1127134"/>
    <lineage>
        <taxon>Bacteria</taxon>
        <taxon>Bacillati</taxon>
        <taxon>Actinomycetota</taxon>
        <taxon>Actinomycetes</taxon>
        <taxon>Mycobacteriales</taxon>
        <taxon>Nocardiaceae</taxon>
        <taxon>Nocardia</taxon>
    </lineage>
</organism>
<name>H6R2G1_NOCCG</name>